<keyword evidence="9" id="KW-1185">Reference proteome</keyword>
<dbReference type="InterPro" id="IPR044841">
    <property type="entry name" value="LUX/BOA-like"/>
</dbReference>
<keyword evidence="3" id="KW-0238">DNA-binding</keyword>
<keyword evidence="5" id="KW-0539">Nucleus</keyword>
<evidence type="ECO:0000256" key="5">
    <source>
        <dbReference type="ARBA" id="ARBA00023242"/>
    </source>
</evidence>
<gene>
    <name evidence="8" type="ORF">ZOSMA_18G01190</name>
</gene>
<protein>
    <submittedName>
        <fullName evidence="8">Response regulator 10</fullName>
    </submittedName>
</protein>
<dbReference type="Pfam" id="PF00249">
    <property type="entry name" value="Myb_DNA-binding"/>
    <property type="match status" value="1"/>
</dbReference>
<sequence>MKQEEPKWLTRWDMQELPSLDELVPLTKALIPPDLALAFDIPTHINSDSNYVPTAAEAAVASGGGGGSDSLQQRQTPPLQPSQSQSQSHSQSLSQQQQQVEYDSSDVVGSGGGDEHERTLKKPRLVWTPQLHKRFVDAVGHLGIKNAVPKTIMQLMGVEGLKRENVASHLQKYRLYLKRMQGGHSSGGLNSSISAADSAMDHLFASAPVPTHFLNRVPQQPQPASLPGSVPFTAPPGAGAMQHQHHQQMLAAATHHYQHQRHVGQLGSDLGFQHHRMPGSGGGGIRMVTPPSSADGAGIRMMHHHSPLVMPYAEDLDSGCNNGSAGHGSGRRVLSLFPTNE</sequence>
<dbReference type="AlphaFoldDB" id="A0A0K9PPX3"/>
<reference evidence="9" key="1">
    <citation type="journal article" date="2016" name="Nature">
        <title>The genome of the seagrass Zostera marina reveals angiosperm adaptation to the sea.</title>
        <authorList>
            <person name="Olsen J.L."/>
            <person name="Rouze P."/>
            <person name="Verhelst B."/>
            <person name="Lin Y.-C."/>
            <person name="Bayer T."/>
            <person name="Collen J."/>
            <person name="Dattolo E."/>
            <person name="De Paoli E."/>
            <person name="Dittami S."/>
            <person name="Maumus F."/>
            <person name="Michel G."/>
            <person name="Kersting A."/>
            <person name="Lauritano C."/>
            <person name="Lohaus R."/>
            <person name="Toepel M."/>
            <person name="Tonon T."/>
            <person name="Vanneste K."/>
            <person name="Amirebrahimi M."/>
            <person name="Brakel J."/>
            <person name="Bostroem C."/>
            <person name="Chovatia M."/>
            <person name="Grimwood J."/>
            <person name="Jenkins J.W."/>
            <person name="Jueterbock A."/>
            <person name="Mraz A."/>
            <person name="Stam W.T."/>
            <person name="Tice H."/>
            <person name="Bornberg-Bauer E."/>
            <person name="Green P.J."/>
            <person name="Pearson G.A."/>
            <person name="Procaccini G."/>
            <person name="Duarte C.M."/>
            <person name="Schmutz J."/>
            <person name="Reusch T.B.H."/>
            <person name="Van de Peer Y."/>
        </authorList>
    </citation>
    <scope>NUCLEOTIDE SEQUENCE [LARGE SCALE GENOMIC DNA]</scope>
    <source>
        <strain evidence="9">cv. Finnish</strain>
    </source>
</reference>
<dbReference type="GO" id="GO:0003677">
    <property type="term" value="F:DNA binding"/>
    <property type="evidence" value="ECO:0007669"/>
    <property type="project" value="UniProtKB-KW"/>
</dbReference>
<dbReference type="FunFam" id="1.10.10.60:FF:000007">
    <property type="entry name" value="Two-component response regulator"/>
    <property type="match status" value="1"/>
</dbReference>
<comment type="subcellular location">
    <subcellularLocation>
        <location evidence="1">Nucleus</location>
    </subcellularLocation>
</comment>
<dbReference type="EMBL" id="LFYR01000692">
    <property type="protein sequence ID" value="KMZ71021.1"/>
    <property type="molecule type" value="Genomic_DNA"/>
</dbReference>
<evidence type="ECO:0000256" key="2">
    <source>
        <dbReference type="ARBA" id="ARBA00023015"/>
    </source>
</evidence>
<keyword evidence="2" id="KW-0805">Transcription regulation</keyword>
<feature type="compositionally biased region" description="Low complexity" evidence="6">
    <location>
        <begin position="70"/>
        <end position="99"/>
    </location>
</feature>
<evidence type="ECO:0000313" key="8">
    <source>
        <dbReference type="EMBL" id="KMZ71021.1"/>
    </source>
</evidence>
<feature type="domain" description="Myb-like" evidence="7">
    <location>
        <begin position="125"/>
        <end position="174"/>
    </location>
</feature>
<dbReference type="OrthoDB" id="60033at2759"/>
<dbReference type="SUPFAM" id="SSF46689">
    <property type="entry name" value="Homeodomain-like"/>
    <property type="match status" value="1"/>
</dbReference>
<dbReference type="NCBIfam" id="TIGR01557">
    <property type="entry name" value="myb_SHAQKYF"/>
    <property type="match status" value="1"/>
</dbReference>
<name>A0A0K9PPX3_ZOSMR</name>
<comment type="caution">
    <text evidence="8">The sequence shown here is derived from an EMBL/GenBank/DDBJ whole genome shotgun (WGS) entry which is preliminary data.</text>
</comment>
<dbReference type="InterPro" id="IPR009057">
    <property type="entry name" value="Homeodomain-like_sf"/>
</dbReference>
<dbReference type="Proteomes" id="UP000036987">
    <property type="component" value="Unassembled WGS sequence"/>
</dbReference>
<dbReference type="InterPro" id="IPR006447">
    <property type="entry name" value="Myb_dom_plants"/>
</dbReference>
<dbReference type="GO" id="GO:0005634">
    <property type="term" value="C:nucleus"/>
    <property type="evidence" value="ECO:0000318"/>
    <property type="project" value="GO_Central"/>
</dbReference>
<evidence type="ECO:0000256" key="4">
    <source>
        <dbReference type="ARBA" id="ARBA00023163"/>
    </source>
</evidence>
<dbReference type="GO" id="GO:0003700">
    <property type="term" value="F:DNA-binding transcription factor activity"/>
    <property type="evidence" value="ECO:0000318"/>
    <property type="project" value="GO_Central"/>
</dbReference>
<evidence type="ECO:0000313" key="9">
    <source>
        <dbReference type="Proteomes" id="UP000036987"/>
    </source>
</evidence>
<organism evidence="8 9">
    <name type="scientific">Zostera marina</name>
    <name type="common">Eelgrass</name>
    <dbReference type="NCBI Taxonomy" id="29655"/>
    <lineage>
        <taxon>Eukaryota</taxon>
        <taxon>Viridiplantae</taxon>
        <taxon>Streptophyta</taxon>
        <taxon>Embryophyta</taxon>
        <taxon>Tracheophyta</taxon>
        <taxon>Spermatophyta</taxon>
        <taxon>Magnoliopsida</taxon>
        <taxon>Liliopsida</taxon>
        <taxon>Zosteraceae</taxon>
        <taxon>Zostera</taxon>
    </lineage>
</organism>
<dbReference type="Gene3D" id="1.10.10.60">
    <property type="entry name" value="Homeodomain-like"/>
    <property type="match status" value="1"/>
</dbReference>
<feature type="region of interest" description="Disordered" evidence="6">
    <location>
        <begin position="59"/>
        <end position="121"/>
    </location>
</feature>
<evidence type="ECO:0000256" key="1">
    <source>
        <dbReference type="ARBA" id="ARBA00004123"/>
    </source>
</evidence>
<evidence type="ECO:0000256" key="3">
    <source>
        <dbReference type="ARBA" id="ARBA00023125"/>
    </source>
</evidence>
<dbReference type="PANTHER" id="PTHR31442:SF29">
    <property type="entry name" value="HOMEODOMAIN-LIKE SUPERFAMILY PROTEIN"/>
    <property type="match status" value="1"/>
</dbReference>
<dbReference type="InterPro" id="IPR001005">
    <property type="entry name" value="SANT/Myb"/>
</dbReference>
<evidence type="ECO:0000259" key="7">
    <source>
        <dbReference type="Pfam" id="PF00249"/>
    </source>
</evidence>
<dbReference type="OMA" id="MREEEDH"/>
<evidence type="ECO:0000256" key="6">
    <source>
        <dbReference type="SAM" id="MobiDB-lite"/>
    </source>
</evidence>
<dbReference type="STRING" id="29655.A0A0K9PPX3"/>
<accession>A0A0K9PPX3</accession>
<dbReference type="PANTHER" id="PTHR31442">
    <property type="entry name" value="HOMEODOMAIN-LIKE SUPERFAMILY PROTEIN-RELATED"/>
    <property type="match status" value="1"/>
</dbReference>
<keyword evidence="4" id="KW-0804">Transcription</keyword>
<proteinExistence type="predicted"/>